<evidence type="ECO:0000259" key="7">
    <source>
        <dbReference type="SMART" id="SM00382"/>
    </source>
</evidence>
<protein>
    <recommendedName>
        <fullName evidence="7">AAA+ ATPase domain-containing protein</fullName>
    </recommendedName>
</protein>
<dbReference type="EMBL" id="JAYMYQ010000001">
    <property type="protein sequence ID" value="KAK7358838.1"/>
    <property type="molecule type" value="Genomic_DNA"/>
</dbReference>
<sequence>MPFVSPSLPTDLLVMPFVFPSLPTDLSVMPFVFPSLPTDLSVMPFVSPSLPTDLLISLLLEMTSILTDCANNIVGRVINLIIDESRNVCCFKCIVDDFEKEKPELEAKWRSISKDIEDTKRRADEIRDDVIHWEVEAKKLIDEDTKTKVSCFGGWCPNCIWRYKRGKQLTQLTNDVRTLKATNFPCVGRSPHLLDAEIHSSQGFIHFKSRESAYNQLLDAIADDNNYITGLHGMGGTGKTTLAKEVARKLEESGKFDSVVFATVSNNPDIKKIQDSIAGTLGLSLKDMDEWKRRSTILKRLTDGKNILIILDDVWEHIRFEEIGIPSGDSHKNCRVLLTSRDARLCNSMGCSRLIQMGLLSDQDAWILFKKHADINDSFQKSFQDKGQEITKECKNLPVAIAAIASSLKKLPIEEWDAALTALQNPTHMLDYDENLTTIYNVLSYSYDNMKNDKAKRLFLLLSVFPKNYVIHTEFLTAIGIGAGLFGEVERYSEARNQLLRIRTKLIDSCLWLETEDRYLTFHDFVREMARWKAKGDIQSLQVSEENRKAWDEKEKKVKYLCCNDLEVRDMDVFPRWFDASELVILFIYMEVSDSVIVSHAFFEKMTRLRVLDLTNNALSKFSLMLPDPPQSLSNIRCLALSNWKLGDLSILGILQKLESLDFYDCSINELPNEITKLEKLRQLKLEDCEIERNNPFEVIGRCLQLEFLYFNHNELSLLDTANEVEAIHQNTTFPKLKRYHLDQNDEMDALISKIVCLPKLDALISEATFRDLMQGAEIIQLEGIERKWRNLIPEIVPMEDNCMNDLIELSLKSCSKVKCLVNTEKSHSRVPNVFSKLVELNLKSMDKLEELCIGLLPSEFLKSLQRLHIEECEYLQGRLFKRKLNLCNLKIMKLIGCPKLGSLFQPSTARTLVQLEELSLCKCKQLTNIITSEASKDQDEEILDGNKGYDTMFAKLKILQIEFCDQLEDLPLEFLKSLERLHLNWCEKWEGMLFKGKLNLCNLKIMEVVDCPMLTSLFQPSTARSLVQLEELSLCKCKQLTHIITDEGSKNQEKEEGLYGDKDHKDYDSMFPKLKILEIEKCDRLERILSVLFPQDIPLLETIKIVDCAELKHMFGRYQHNQDSVLGSLRKMELSGLSSFVSICVEFYPPKSSSSMKRSSSRHCSKTKQQDPSYQNIFSWSCICCYCSKNGSNLRSATSHKMPVVSQIPNSSRHFVESAQCVPKQPQGLNVPIIRNTRVIELKGFDKIKWLFNLSIASSMMMEILRIETCHGMKHIIDIGDDCDGKNYDAIFPNLKDLSVYDCGQLEYMFDQYPLDHQNSKMTNIHLPALQKIDLRSLPNFTSICPKNSLSNTLPSLKEVSTDGCPLFAVTFLNELVPESDTTQLDHTITKDVSGIEKHFLTLESLRIKDVKIESMFHVDGLQIIELPLCIALKYLKLDNLPQMTCICVASKNSFTFQHLQTLQIVGCAKLELIFPICVLRFLPELKYLEIVECKELKQIIEEDVENQKLSPQPCFPKLATFIVRQCHKLKCLFASNDLPNLQFLIINEASELEELIGCEQKQGNDGTRRVEVMFPKLKAVIFMDLSSLSLGAETLQTTRHRVVLNCPKLSLTSTTSLQTFRTEVLYGDLRDLQIDEFSMHDMREILYRATKEVTPDYLLEPETQRASASKLPSSQTNEESEEEFVGKVASSEIPAATTSLTDSKSELIERPSSSPLDITPCKTHSQRIRRDVEDATTSDDAMIFTSQHKLHALINEATVKECVQDWSNLTDKEGEIGAVFLDNIIVTQPNEEEPKKEFIGRVSISEMPAIAASPTDSDMIKGSFPSLSNIPLPQIHSNSIKRGDAGEATSENGKMETLSPHLKPVISQPQPLVTPQHQPYPHSEIGLSQTETSINKENEGHPDPINIQDLRDDDLINLFQPKEEDNLVVKVLADLEECLKMPLKDIASCEANSLRLLTALNFLSRLSLEHVTLSDGFKVIIHSLHKEFPSILCSFKQAFATTDKFAVLEEKEKSIMEELAKISKAKYFMDEAQQKEAMLKERMNRLEKEMKDCEADLSSLQEKKKKFVAETTGYKKEFETLRNEKSQMMEDQRKARQKLFEADYKWSVLCSQFENSCITANNSS</sequence>
<dbReference type="CDD" id="cd00009">
    <property type="entry name" value="AAA"/>
    <property type="match status" value="1"/>
</dbReference>
<dbReference type="SUPFAM" id="SSF52540">
    <property type="entry name" value="P-loop containing nucleoside triphosphate hydrolases"/>
    <property type="match status" value="1"/>
</dbReference>
<dbReference type="PANTHER" id="PTHR33463:SF105">
    <property type="entry name" value="AND NB-ARC DOMAIN DISEASE RESISTANCE PROTEIN, PUTATIVE-RELATED"/>
    <property type="match status" value="1"/>
</dbReference>
<accession>A0AAN9MWK0</accession>
<dbReference type="PRINTS" id="PR00364">
    <property type="entry name" value="DISEASERSIST"/>
</dbReference>
<evidence type="ECO:0000256" key="6">
    <source>
        <dbReference type="SAM" id="MobiDB-lite"/>
    </source>
</evidence>
<comment type="caution">
    <text evidence="8">The sequence shown here is derived from an EMBL/GenBank/DDBJ whole genome shotgun (WGS) entry which is preliminary data.</text>
</comment>
<dbReference type="Proteomes" id="UP001367508">
    <property type="component" value="Unassembled WGS sequence"/>
</dbReference>
<dbReference type="InterPro" id="IPR050905">
    <property type="entry name" value="Plant_NBS-LRR"/>
</dbReference>
<dbReference type="InterPro" id="IPR057135">
    <property type="entry name" value="At4g27190-like_LRR"/>
</dbReference>
<dbReference type="Gene3D" id="1.10.8.430">
    <property type="entry name" value="Helical domain of apoptotic protease-activating factors"/>
    <property type="match status" value="1"/>
</dbReference>
<dbReference type="InterPro" id="IPR032675">
    <property type="entry name" value="LRR_dom_sf"/>
</dbReference>
<feature type="coiled-coil region" evidence="5">
    <location>
        <begin position="2031"/>
        <end position="2100"/>
    </location>
</feature>
<name>A0AAN9MWK0_CANGL</name>
<keyword evidence="3" id="KW-0611">Plant defense</keyword>
<keyword evidence="4" id="KW-0067">ATP-binding</keyword>
<dbReference type="Pfam" id="PF23247">
    <property type="entry name" value="LRR_RPS2"/>
    <property type="match status" value="3"/>
</dbReference>
<feature type="compositionally biased region" description="Polar residues" evidence="6">
    <location>
        <begin position="1666"/>
        <end position="1679"/>
    </location>
</feature>
<dbReference type="InterPro" id="IPR003593">
    <property type="entry name" value="AAA+_ATPase"/>
</dbReference>
<dbReference type="GO" id="GO:0006952">
    <property type="term" value="P:defense response"/>
    <property type="evidence" value="ECO:0007669"/>
    <property type="project" value="UniProtKB-KW"/>
</dbReference>
<evidence type="ECO:0000313" key="9">
    <source>
        <dbReference type="Proteomes" id="UP001367508"/>
    </source>
</evidence>
<feature type="domain" description="AAA+ ATPase" evidence="7">
    <location>
        <begin position="225"/>
        <end position="362"/>
    </location>
</feature>
<keyword evidence="5" id="KW-0175">Coiled coil</keyword>
<evidence type="ECO:0000256" key="1">
    <source>
        <dbReference type="ARBA" id="ARBA00008894"/>
    </source>
</evidence>
<evidence type="ECO:0000256" key="2">
    <source>
        <dbReference type="ARBA" id="ARBA00022741"/>
    </source>
</evidence>
<keyword evidence="2" id="KW-0547">Nucleotide-binding</keyword>
<gene>
    <name evidence="8" type="ORF">VNO77_00778</name>
</gene>
<keyword evidence="9" id="KW-1185">Reference proteome</keyword>
<dbReference type="FunFam" id="3.40.50.300:FF:001091">
    <property type="entry name" value="Probable disease resistance protein At1g61300"/>
    <property type="match status" value="1"/>
</dbReference>
<evidence type="ECO:0000256" key="4">
    <source>
        <dbReference type="ARBA" id="ARBA00022840"/>
    </source>
</evidence>
<dbReference type="GO" id="GO:0005524">
    <property type="term" value="F:ATP binding"/>
    <property type="evidence" value="ECO:0007669"/>
    <property type="project" value="UniProtKB-KW"/>
</dbReference>
<feature type="region of interest" description="Disordered" evidence="6">
    <location>
        <begin position="1663"/>
        <end position="1720"/>
    </location>
</feature>
<reference evidence="8 9" key="1">
    <citation type="submission" date="2024-01" db="EMBL/GenBank/DDBJ databases">
        <title>The genomes of 5 underutilized Papilionoideae crops provide insights into root nodulation and disease resistanc.</title>
        <authorList>
            <person name="Jiang F."/>
        </authorList>
    </citation>
    <scope>NUCLEOTIDE SEQUENCE [LARGE SCALE GENOMIC DNA]</scope>
    <source>
        <strain evidence="8">LVBAO_FW01</strain>
        <tissue evidence="8">Leaves</tissue>
    </source>
</reference>
<comment type="similarity">
    <text evidence="1">Belongs to the disease resistance NB-LRR family.</text>
</comment>
<dbReference type="GO" id="GO:0043531">
    <property type="term" value="F:ADP binding"/>
    <property type="evidence" value="ECO:0007669"/>
    <property type="project" value="InterPro"/>
</dbReference>
<dbReference type="Pfam" id="PF00931">
    <property type="entry name" value="NB-ARC"/>
    <property type="match status" value="1"/>
</dbReference>
<dbReference type="InterPro" id="IPR042197">
    <property type="entry name" value="Apaf_helical"/>
</dbReference>
<evidence type="ECO:0000256" key="5">
    <source>
        <dbReference type="SAM" id="Coils"/>
    </source>
</evidence>
<dbReference type="SUPFAM" id="SSF52058">
    <property type="entry name" value="L domain-like"/>
    <property type="match status" value="1"/>
</dbReference>
<dbReference type="SMART" id="SM00382">
    <property type="entry name" value="AAA"/>
    <property type="match status" value="1"/>
</dbReference>
<dbReference type="PANTHER" id="PTHR33463">
    <property type="entry name" value="NB-ARC DOMAIN-CONTAINING PROTEIN-RELATED"/>
    <property type="match status" value="1"/>
</dbReference>
<organism evidence="8 9">
    <name type="scientific">Canavalia gladiata</name>
    <name type="common">Sword bean</name>
    <name type="synonym">Dolichos gladiatus</name>
    <dbReference type="NCBI Taxonomy" id="3824"/>
    <lineage>
        <taxon>Eukaryota</taxon>
        <taxon>Viridiplantae</taxon>
        <taxon>Streptophyta</taxon>
        <taxon>Embryophyta</taxon>
        <taxon>Tracheophyta</taxon>
        <taxon>Spermatophyta</taxon>
        <taxon>Magnoliopsida</taxon>
        <taxon>eudicotyledons</taxon>
        <taxon>Gunneridae</taxon>
        <taxon>Pentapetalae</taxon>
        <taxon>rosids</taxon>
        <taxon>fabids</taxon>
        <taxon>Fabales</taxon>
        <taxon>Fabaceae</taxon>
        <taxon>Papilionoideae</taxon>
        <taxon>50 kb inversion clade</taxon>
        <taxon>NPAAA clade</taxon>
        <taxon>indigoferoid/millettioid clade</taxon>
        <taxon>Phaseoleae</taxon>
        <taxon>Canavalia</taxon>
    </lineage>
</organism>
<evidence type="ECO:0000256" key="3">
    <source>
        <dbReference type="ARBA" id="ARBA00022821"/>
    </source>
</evidence>
<dbReference type="SUPFAM" id="SSF52047">
    <property type="entry name" value="RNI-like"/>
    <property type="match status" value="2"/>
</dbReference>
<dbReference type="Gene3D" id="3.40.50.300">
    <property type="entry name" value="P-loop containing nucleotide triphosphate hydrolases"/>
    <property type="match status" value="1"/>
</dbReference>
<proteinExistence type="inferred from homology"/>
<dbReference type="Gene3D" id="3.80.10.10">
    <property type="entry name" value="Ribonuclease Inhibitor"/>
    <property type="match status" value="4"/>
</dbReference>
<feature type="region of interest" description="Disordered" evidence="6">
    <location>
        <begin position="1835"/>
        <end position="1856"/>
    </location>
</feature>
<dbReference type="InterPro" id="IPR002182">
    <property type="entry name" value="NB-ARC"/>
</dbReference>
<dbReference type="InterPro" id="IPR027417">
    <property type="entry name" value="P-loop_NTPase"/>
</dbReference>
<evidence type="ECO:0000313" key="8">
    <source>
        <dbReference type="EMBL" id="KAK7358838.1"/>
    </source>
</evidence>